<comment type="caution">
    <text evidence="1">The sequence shown here is derived from an EMBL/GenBank/DDBJ whole genome shotgun (WGS) entry which is preliminary data.</text>
</comment>
<evidence type="ECO:0000313" key="1">
    <source>
        <dbReference type="EMBL" id="CAH3031587.1"/>
    </source>
</evidence>
<dbReference type="PANTHER" id="PTHR46579:SF1">
    <property type="entry name" value="F5_8 TYPE C DOMAIN-CONTAINING PROTEIN"/>
    <property type="match status" value="1"/>
</dbReference>
<accession>A0AAU9VN33</accession>
<name>A0AAU9VN33_9CNID</name>
<organism evidence="1 2">
    <name type="scientific">Pocillopora meandrina</name>
    <dbReference type="NCBI Taxonomy" id="46732"/>
    <lineage>
        <taxon>Eukaryota</taxon>
        <taxon>Metazoa</taxon>
        <taxon>Cnidaria</taxon>
        <taxon>Anthozoa</taxon>
        <taxon>Hexacorallia</taxon>
        <taxon>Scleractinia</taxon>
        <taxon>Astrocoeniina</taxon>
        <taxon>Pocilloporidae</taxon>
        <taxon>Pocillopora</taxon>
    </lineage>
</organism>
<protein>
    <submittedName>
        <fullName evidence="1">Uncharacterized protein</fullName>
    </submittedName>
</protein>
<dbReference type="EMBL" id="CALNXJ010000001">
    <property type="protein sequence ID" value="CAH3031587.1"/>
    <property type="molecule type" value="Genomic_DNA"/>
</dbReference>
<gene>
    <name evidence="1" type="ORF">PMEA_00000313</name>
</gene>
<keyword evidence="2" id="KW-1185">Reference proteome</keyword>
<feature type="non-terminal residue" evidence="1">
    <location>
        <position position="486"/>
    </location>
</feature>
<proteinExistence type="predicted"/>
<reference evidence="1 2" key="1">
    <citation type="submission" date="2022-05" db="EMBL/GenBank/DDBJ databases">
        <authorList>
            <consortium name="Genoscope - CEA"/>
            <person name="William W."/>
        </authorList>
    </citation>
    <scope>NUCLEOTIDE SEQUENCE [LARGE SCALE GENOMIC DNA]</scope>
</reference>
<dbReference type="AlphaFoldDB" id="A0AAU9VN33"/>
<dbReference type="PANTHER" id="PTHR46579">
    <property type="entry name" value="F5/8 TYPE C DOMAIN-CONTAINING PROTEIN-RELATED"/>
    <property type="match status" value="1"/>
</dbReference>
<sequence>MHLIPLNLVKRRLEYLLSNSLVDQDHLRQALKRMPWTTEYKAARLPTDLSEIGFWKAEEYQKLGYPASEFVLEGLLSPEHGEVWAPLPRIVEFVFNCGQNGWTFEMIETFQKLCWRYCILVEETYGISECLITLHSLTHLPEDITRFSSPDNFWCFQFERAVGRYVKQSSNNKGIEKSFARRESQQEFIKAWSLEKKQWKIASSKTGSYDQQKMVASSLQAAKDLVRWCELVRVDTIRANNGVLVGKGEIEALQRDERLSIKDYFRNVPGFGEAPDTAAVYRSALVERAHASACGTVYHTGDDAVVSQGANMSIVKILKFYLVFVNQEYIPIVTGDSYRIATDALGNILRHPLSDTIVIEPFETCTCFQVQDLIRKVMLYPFQPGKFAVVDPMRSRIPIPQVLVPVSPQVGEMVSVQGGDEELWRAEVRAVDHGHKTIRGYFFVKHHQWNENQLWKRESMGHAMDTNHFKSIVSILDGQWHGPYWK</sequence>
<dbReference type="Proteomes" id="UP001159428">
    <property type="component" value="Unassembled WGS sequence"/>
</dbReference>
<evidence type="ECO:0000313" key="2">
    <source>
        <dbReference type="Proteomes" id="UP001159428"/>
    </source>
</evidence>